<evidence type="ECO:0000256" key="4">
    <source>
        <dbReference type="ARBA" id="ARBA00022692"/>
    </source>
</evidence>
<feature type="transmembrane region" description="Helical" evidence="12">
    <location>
        <begin position="832"/>
        <end position="852"/>
    </location>
</feature>
<feature type="domain" description="G-protein coupled receptors family 3 profile" evidence="14">
    <location>
        <begin position="637"/>
        <end position="901"/>
    </location>
</feature>
<keyword evidence="16" id="KW-1185">Reference proteome</keyword>
<evidence type="ECO:0000259" key="14">
    <source>
        <dbReference type="PROSITE" id="PS50259"/>
    </source>
</evidence>
<feature type="chain" id="PRO_5021331727" evidence="13">
    <location>
        <begin position="26"/>
        <end position="901"/>
    </location>
</feature>
<dbReference type="InterPro" id="IPR017979">
    <property type="entry name" value="GPCR_3_CS"/>
</dbReference>
<dbReference type="PRINTS" id="PR00592">
    <property type="entry name" value="CASENSINGR"/>
</dbReference>
<protein>
    <submittedName>
        <fullName evidence="15">Olfactory receptor C family, r1</fullName>
    </submittedName>
</protein>
<keyword evidence="3" id="KW-1003">Cell membrane</keyword>
<feature type="transmembrane region" description="Helical" evidence="12">
    <location>
        <begin position="673"/>
        <end position="695"/>
    </location>
</feature>
<feature type="transmembrane region" description="Helical" evidence="12">
    <location>
        <begin position="636"/>
        <end position="661"/>
    </location>
</feature>
<evidence type="ECO:0000256" key="7">
    <source>
        <dbReference type="ARBA" id="ARBA00023040"/>
    </source>
</evidence>
<comment type="similarity">
    <text evidence="2">Belongs to the G-protein coupled receptor 3 family.</text>
</comment>
<keyword evidence="9" id="KW-0675">Receptor</keyword>
<dbReference type="Pfam" id="PF00003">
    <property type="entry name" value="7tm_3"/>
    <property type="match status" value="1"/>
</dbReference>
<reference evidence="15" key="3">
    <citation type="submission" date="2025-09" db="UniProtKB">
        <authorList>
            <consortium name="Ensembl"/>
        </authorList>
    </citation>
    <scope>IDENTIFICATION</scope>
</reference>
<keyword evidence="5 13" id="KW-0732">Signal</keyword>
<feature type="transmembrane region" description="Helical" evidence="12">
    <location>
        <begin position="707"/>
        <end position="731"/>
    </location>
</feature>
<name>A0A4W5RM30_9TELE</name>
<sequence>MSRWFTWLTPAILLLLPWLVRDGSGMVQATVCSRWDRSVGLDDRGLSQEGEVMIGGLIPLHNLPPTPDLSFSLHHAQLHMLNVSLSFSLSLALSLSLSLSHSPVSCFMFHIPALSFQEEPLRWAHALVFAVDEINRNPFLLPGVQLGYRILDSCSQHPWSLRGALALVSGGNIRCETTDDCPVSLVIGDASSTQTIILARTLGPLSVPVISYQASCGCLSDRHEFPNFFRTIPSDVYQALSMARLTWLLGWTWVGAIAVDNDYGRLAIQVFEEGIRGTGVCLAFFETLNRANLVRDVKRAADTVQASTARVILVFLWYTDMEALLLELGRRNVTDRQFLASEAWSTSGHLLRNPALFNVAKGVVGVAIRSAPIPGFEAHLRSLHPSRRPGDVLLKELWETEFGCSPGAAHAHGTSLSPRPRLASCSGAETLEGVQSLFTDTSQLRITYNVYLAVYAAAHALHSLLSCPQRDSPTWGSSFTCSPPHNISPAELLQHLNQVNFTTPLGEPFYFQGADVPAVYDLVNWQATPQGLLKLVTIGRVDGSNLLINQSAIQWNTGSNVVPVSVCSDSCPPGTRVARRKGEPICCFDCISCAEGEVSNTTGSMQCDRCPLEFWSNSHRTACVPRQLEFLSFNDVMGITLTTVAVCGAVATVAVFMFFVYHRHTPLVRANNSELSFLLLLSLKLCFLCSLVFIGRPSVWACRIRQAAFGVIFVLCLSCLLVKTIVVLAAFRSARPGAGQLMRWFGPGQQRGSVFFFTSVQVIICAVWLSVSPPLPYRDLGLKGSKVILECEVGSVVGFSLVLGYIGLLASLCLLLAFLARKLPDNFNEAKLITFSMLIFCAVWISFVPAYVSSPGKYADAVEIFAILASSFGLLLCIFAPKCYIILLRPERNTKKHMMSK</sequence>
<dbReference type="PANTHER" id="PTHR24061:SF415">
    <property type="entry name" value="NOVEL PHERMONE RECEPTOR-RELATED"/>
    <property type="match status" value="1"/>
</dbReference>
<dbReference type="Pfam" id="PF07562">
    <property type="entry name" value="NCD3G"/>
    <property type="match status" value="1"/>
</dbReference>
<dbReference type="FunFam" id="3.40.50.2300:FF:000302">
    <property type="entry name" value="Si:ch211-203b20.7"/>
    <property type="match status" value="1"/>
</dbReference>
<dbReference type="GeneTree" id="ENSGT00940000165453"/>
<keyword evidence="4 12" id="KW-0812">Transmembrane</keyword>
<dbReference type="PROSITE" id="PS50259">
    <property type="entry name" value="G_PROTEIN_RECEP_F3_4"/>
    <property type="match status" value="1"/>
</dbReference>
<feature type="signal peptide" evidence="13">
    <location>
        <begin position="1"/>
        <end position="25"/>
    </location>
</feature>
<evidence type="ECO:0000313" key="15">
    <source>
        <dbReference type="Ensembl" id="ENSHHUP00000086993.1"/>
    </source>
</evidence>
<dbReference type="STRING" id="62062.ENSHHUP00000086993"/>
<dbReference type="InterPro" id="IPR001828">
    <property type="entry name" value="ANF_lig-bd_rcpt"/>
</dbReference>
<evidence type="ECO:0000256" key="3">
    <source>
        <dbReference type="ARBA" id="ARBA00022475"/>
    </source>
</evidence>
<feature type="transmembrane region" description="Helical" evidence="12">
    <location>
        <begin position="864"/>
        <end position="888"/>
    </location>
</feature>
<dbReference type="Ensembl" id="ENSHHUT00000089711.1">
    <property type="protein sequence ID" value="ENSHHUP00000086993.1"/>
    <property type="gene ID" value="ENSHHUG00000050279.1"/>
</dbReference>
<dbReference type="PRINTS" id="PR00248">
    <property type="entry name" value="GPCRMGR"/>
</dbReference>
<dbReference type="PROSITE" id="PS00981">
    <property type="entry name" value="G_PROTEIN_RECEP_F3_3"/>
    <property type="match status" value="1"/>
</dbReference>
<accession>A0A4W5RM30</accession>
<keyword evidence="8 12" id="KW-0472">Membrane</keyword>
<reference evidence="15" key="2">
    <citation type="submission" date="2025-08" db="UniProtKB">
        <authorList>
            <consortium name="Ensembl"/>
        </authorList>
    </citation>
    <scope>IDENTIFICATION</scope>
</reference>
<feature type="transmembrane region" description="Helical" evidence="12">
    <location>
        <begin position="752"/>
        <end position="771"/>
    </location>
</feature>
<dbReference type="AlphaFoldDB" id="A0A4W5RM30"/>
<evidence type="ECO:0000256" key="13">
    <source>
        <dbReference type="SAM" id="SignalP"/>
    </source>
</evidence>
<feature type="transmembrane region" description="Helical" evidence="12">
    <location>
        <begin position="796"/>
        <end position="820"/>
    </location>
</feature>
<dbReference type="InterPro" id="IPR017978">
    <property type="entry name" value="GPCR_3_C"/>
</dbReference>
<dbReference type="PANTHER" id="PTHR24061">
    <property type="entry name" value="CALCIUM-SENSING RECEPTOR-RELATED"/>
    <property type="match status" value="1"/>
</dbReference>
<dbReference type="InterPro" id="IPR011500">
    <property type="entry name" value="GPCR_3_9-Cys_dom"/>
</dbReference>
<evidence type="ECO:0000256" key="8">
    <source>
        <dbReference type="ARBA" id="ARBA00023136"/>
    </source>
</evidence>
<dbReference type="CDD" id="cd15283">
    <property type="entry name" value="7tmC_V2R_pheromone"/>
    <property type="match status" value="1"/>
</dbReference>
<keyword evidence="7" id="KW-0297">G-protein coupled receptor</keyword>
<evidence type="ECO:0000256" key="12">
    <source>
        <dbReference type="SAM" id="Phobius"/>
    </source>
</evidence>
<evidence type="ECO:0000256" key="11">
    <source>
        <dbReference type="ARBA" id="ARBA00023224"/>
    </source>
</evidence>
<keyword evidence="6 12" id="KW-1133">Transmembrane helix</keyword>
<dbReference type="InterPro" id="IPR038550">
    <property type="entry name" value="GPCR_3_9-Cys_sf"/>
</dbReference>
<evidence type="ECO:0000256" key="6">
    <source>
        <dbReference type="ARBA" id="ARBA00022989"/>
    </source>
</evidence>
<evidence type="ECO:0000256" key="9">
    <source>
        <dbReference type="ARBA" id="ARBA00023170"/>
    </source>
</evidence>
<dbReference type="Gene3D" id="3.40.50.2300">
    <property type="match status" value="2"/>
</dbReference>
<dbReference type="SUPFAM" id="SSF53822">
    <property type="entry name" value="Periplasmic binding protein-like I"/>
    <property type="match status" value="1"/>
</dbReference>
<dbReference type="Proteomes" id="UP000314982">
    <property type="component" value="Unassembled WGS sequence"/>
</dbReference>
<evidence type="ECO:0000256" key="5">
    <source>
        <dbReference type="ARBA" id="ARBA00022729"/>
    </source>
</evidence>
<dbReference type="Gene3D" id="2.10.50.30">
    <property type="entry name" value="GPCR, family 3, nine cysteines domain"/>
    <property type="match status" value="1"/>
</dbReference>
<reference evidence="16" key="1">
    <citation type="submission" date="2018-06" db="EMBL/GenBank/DDBJ databases">
        <title>Genome assembly of Danube salmon.</title>
        <authorList>
            <person name="Macqueen D.J."/>
            <person name="Gundappa M.K."/>
        </authorList>
    </citation>
    <scope>NUCLEOTIDE SEQUENCE [LARGE SCALE GENOMIC DNA]</scope>
</reference>
<keyword evidence="10" id="KW-0325">Glycoprotein</keyword>
<dbReference type="GO" id="GO:0004930">
    <property type="term" value="F:G protein-coupled receptor activity"/>
    <property type="evidence" value="ECO:0007669"/>
    <property type="project" value="UniProtKB-KW"/>
</dbReference>
<dbReference type="FunFam" id="2.10.50.30:FF:000002">
    <property type="entry name" value="Vomeronasal 2 receptor, h1"/>
    <property type="match status" value="1"/>
</dbReference>
<evidence type="ECO:0000256" key="10">
    <source>
        <dbReference type="ARBA" id="ARBA00023180"/>
    </source>
</evidence>
<dbReference type="InterPro" id="IPR028082">
    <property type="entry name" value="Peripla_BP_I"/>
</dbReference>
<proteinExistence type="inferred from homology"/>
<dbReference type="InterPro" id="IPR000068">
    <property type="entry name" value="GPCR_3_Ca_sens_rcpt-rel"/>
</dbReference>
<organism evidence="15 16">
    <name type="scientific">Hucho hucho</name>
    <name type="common">huchen</name>
    <dbReference type="NCBI Taxonomy" id="62062"/>
    <lineage>
        <taxon>Eukaryota</taxon>
        <taxon>Metazoa</taxon>
        <taxon>Chordata</taxon>
        <taxon>Craniata</taxon>
        <taxon>Vertebrata</taxon>
        <taxon>Euteleostomi</taxon>
        <taxon>Actinopterygii</taxon>
        <taxon>Neopterygii</taxon>
        <taxon>Teleostei</taxon>
        <taxon>Protacanthopterygii</taxon>
        <taxon>Salmoniformes</taxon>
        <taxon>Salmonidae</taxon>
        <taxon>Salmoninae</taxon>
        <taxon>Hucho</taxon>
    </lineage>
</organism>
<dbReference type="InterPro" id="IPR000337">
    <property type="entry name" value="GPCR_3"/>
</dbReference>
<dbReference type="Pfam" id="PF01094">
    <property type="entry name" value="ANF_receptor"/>
    <property type="match status" value="1"/>
</dbReference>
<evidence type="ECO:0000256" key="2">
    <source>
        <dbReference type="ARBA" id="ARBA00007242"/>
    </source>
</evidence>
<keyword evidence="11" id="KW-0807">Transducer</keyword>
<comment type="subcellular location">
    <subcellularLocation>
        <location evidence="1">Cell membrane</location>
        <topology evidence="1">Multi-pass membrane protein</topology>
    </subcellularLocation>
</comment>
<dbReference type="GO" id="GO:0005886">
    <property type="term" value="C:plasma membrane"/>
    <property type="evidence" value="ECO:0007669"/>
    <property type="project" value="UniProtKB-SubCell"/>
</dbReference>
<evidence type="ECO:0000313" key="16">
    <source>
        <dbReference type="Proteomes" id="UP000314982"/>
    </source>
</evidence>
<evidence type="ECO:0000256" key="1">
    <source>
        <dbReference type="ARBA" id="ARBA00004651"/>
    </source>
</evidence>